<dbReference type="EMBL" id="JYNV01000240">
    <property type="protein sequence ID" value="KZM21774.1"/>
    <property type="molecule type" value="Genomic_DNA"/>
</dbReference>
<organism evidence="2 3">
    <name type="scientific">Didymella rabiei</name>
    <name type="common">Chickpea ascochyta blight fungus</name>
    <name type="synonym">Mycosphaerella rabiei</name>
    <dbReference type="NCBI Taxonomy" id="5454"/>
    <lineage>
        <taxon>Eukaryota</taxon>
        <taxon>Fungi</taxon>
        <taxon>Dikarya</taxon>
        <taxon>Ascomycota</taxon>
        <taxon>Pezizomycotina</taxon>
        <taxon>Dothideomycetes</taxon>
        <taxon>Pleosporomycetidae</taxon>
        <taxon>Pleosporales</taxon>
        <taxon>Pleosporineae</taxon>
        <taxon>Didymellaceae</taxon>
        <taxon>Ascochyta</taxon>
    </lineage>
</organism>
<protein>
    <recommendedName>
        <fullName evidence="1">Heterokaryon incompatibility domain-containing protein</fullName>
    </recommendedName>
</protein>
<comment type="caution">
    <text evidence="2">The sequence shown here is derived from an EMBL/GenBank/DDBJ whole genome shotgun (WGS) entry which is preliminary data.</text>
</comment>
<proteinExistence type="predicted"/>
<keyword evidence="3" id="KW-1185">Reference proteome</keyword>
<dbReference type="InterPro" id="IPR010730">
    <property type="entry name" value="HET"/>
</dbReference>
<reference evidence="2 3" key="1">
    <citation type="journal article" date="2016" name="Sci. Rep.">
        <title>Draft genome sequencing and secretome analysis of fungal phytopathogen Ascochyta rabiei provides insight into the necrotrophic effector repertoire.</title>
        <authorList>
            <person name="Verma S."/>
            <person name="Gazara R.K."/>
            <person name="Nizam S."/>
            <person name="Parween S."/>
            <person name="Chattopadhyay D."/>
            <person name="Verma P.K."/>
        </authorList>
    </citation>
    <scope>NUCLEOTIDE SEQUENCE [LARGE SCALE GENOMIC DNA]</scope>
    <source>
        <strain evidence="2 3">ArDII</strain>
    </source>
</reference>
<name>A0A163BHL2_DIDRA</name>
<evidence type="ECO:0000313" key="2">
    <source>
        <dbReference type="EMBL" id="KZM21774.1"/>
    </source>
</evidence>
<evidence type="ECO:0000313" key="3">
    <source>
        <dbReference type="Proteomes" id="UP000076837"/>
    </source>
</evidence>
<dbReference type="PANTHER" id="PTHR33112:SF16">
    <property type="entry name" value="HETEROKARYON INCOMPATIBILITY DOMAIN-CONTAINING PROTEIN"/>
    <property type="match status" value="1"/>
</dbReference>
<dbReference type="AlphaFoldDB" id="A0A163BHL2"/>
<accession>A0A163BHL2</accession>
<dbReference type="Proteomes" id="UP000076837">
    <property type="component" value="Unassembled WGS sequence"/>
</dbReference>
<dbReference type="Pfam" id="PF06985">
    <property type="entry name" value="HET"/>
    <property type="match status" value="1"/>
</dbReference>
<sequence>MPQTLQDAVEITRSLDVRYLWIDALCIIQVKEGKNEDWQRELSDMGKIYKHSLFTIAASSARNSNAGLFYRTEASRWPVQDYHLVDKDGPHNSETLTLRPTLPSWDVSVEQSELSSRGWVLQERYLASRTLFWTDDGLFWQCGEMCLSECEGTPLNNRVLGTIHEVADRIRDYRIDESSRIAWLHVLRAFSRKKFTVETDRLPAVEGLMSELSRLTGRHYELGVWKHNLIFELAWMVDLSVSNGDDPSDSRVARLPGIPSWSWGSVNQELRFGCLRARENRELALNASIHAHEVRIRARMGYLHLRKMDIEDGVPVKPKTVHMPGKTANELAIFDASADALPAEGGTIKCIAWLGWKYRSQDNVDMIIGAMMITPVDQERKIYRRIGWVELVELVGEGLFGTEYQDITLV</sequence>
<feature type="domain" description="Heterokaryon incompatibility" evidence="1">
    <location>
        <begin position="2"/>
        <end position="123"/>
    </location>
</feature>
<gene>
    <name evidence="2" type="ORF">ST47_g7163</name>
</gene>
<evidence type="ECO:0000259" key="1">
    <source>
        <dbReference type="Pfam" id="PF06985"/>
    </source>
</evidence>
<dbReference type="PANTHER" id="PTHR33112">
    <property type="entry name" value="DOMAIN PROTEIN, PUTATIVE-RELATED"/>
    <property type="match status" value="1"/>
</dbReference>